<evidence type="ECO:0000313" key="5">
    <source>
        <dbReference type="EMBL" id="KAL3504480.1"/>
    </source>
</evidence>
<reference evidence="5 6" key="1">
    <citation type="submission" date="2024-11" db="EMBL/GenBank/DDBJ databases">
        <title>A near-complete genome assembly of Cinchona calisaya.</title>
        <authorList>
            <person name="Lian D.C."/>
            <person name="Zhao X.W."/>
            <person name="Wei L."/>
        </authorList>
    </citation>
    <scope>NUCLEOTIDE SEQUENCE [LARGE SCALE GENOMIC DNA]</scope>
    <source>
        <tissue evidence="5">Nenye</tissue>
    </source>
</reference>
<dbReference type="Pfam" id="PF00685">
    <property type="entry name" value="Sulfotransfer_1"/>
    <property type="match status" value="1"/>
</dbReference>
<dbReference type="SUPFAM" id="SSF52540">
    <property type="entry name" value="P-loop containing nucleoside triphosphate hydrolases"/>
    <property type="match status" value="1"/>
</dbReference>
<evidence type="ECO:0000313" key="6">
    <source>
        <dbReference type="Proteomes" id="UP001630127"/>
    </source>
</evidence>
<dbReference type="EC" id="2.8.2.-" evidence="3"/>
<feature type="domain" description="Sulfotransferase" evidence="4">
    <location>
        <begin position="69"/>
        <end position="332"/>
    </location>
</feature>
<protein>
    <recommendedName>
        <fullName evidence="3">Sulfotransferase</fullName>
        <ecNumber evidence="3">2.8.2.-</ecNumber>
    </recommendedName>
</protein>
<gene>
    <name evidence="5" type="ORF">ACH5RR_034321</name>
</gene>
<keyword evidence="2 3" id="KW-0808">Transferase</keyword>
<comment type="caution">
    <text evidence="5">The sequence shown here is derived from an EMBL/GenBank/DDBJ whole genome shotgun (WGS) entry which is preliminary data.</text>
</comment>
<sequence>MSNLPATTAEESQKTDHNCREQIMLLTKLPRVKSLSSCIELYQYQGFWYPLKILEALIPLQKHFQARSTDIFLCAPLKAGFTWLKALAFAIETRTTRFVDNDDSLAGTNPLLTKLPHDLVPFLEHLDLTNNIKSRDPQLPLLATHFPYTALPESVTSSGCKIIYICREPKDNFVSYWHFFKTILQNKMNSSSFENEFELFCQGKSSRGPYWDHVLAFWRASIEKPGTVLFLKYEELTTNTLFWVRKMAEFTGKPFSEEEEMEQVPQRIVELCSFENLSNLEVNKNGKIQSFRTTIEVDNSAFFRKGIIGDWKNHLTDEMKEAMDQITKQKLLGSNLVFGIPK</sequence>
<dbReference type="InterPro" id="IPR000863">
    <property type="entry name" value="Sulfotransferase_dom"/>
</dbReference>
<name>A0ABD2YE68_9GENT</name>
<evidence type="ECO:0000256" key="2">
    <source>
        <dbReference type="ARBA" id="ARBA00022679"/>
    </source>
</evidence>
<dbReference type="Proteomes" id="UP001630127">
    <property type="component" value="Unassembled WGS sequence"/>
</dbReference>
<evidence type="ECO:0000256" key="3">
    <source>
        <dbReference type="RuleBase" id="RU361155"/>
    </source>
</evidence>
<dbReference type="GO" id="GO:0016740">
    <property type="term" value="F:transferase activity"/>
    <property type="evidence" value="ECO:0007669"/>
    <property type="project" value="UniProtKB-KW"/>
</dbReference>
<dbReference type="InterPro" id="IPR027417">
    <property type="entry name" value="P-loop_NTPase"/>
</dbReference>
<dbReference type="AlphaFoldDB" id="A0ABD2YE68"/>
<proteinExistence type="inferred from homology"/>
<organism evidence="5 6">
    <name type="scientific">Cinchona calisaya</name>
    <dbReference type="NCBI Taxonomy" id="153742"/>
    <lineage>
        <taxon>Eukaryota</taxon>
        <taxon>Viridiplantae</taxon>
        <taxon>Streptophyta</taxon>
        <taxon>Embryophyta</taxon>
        <taxon>Tracheophyta</taxon>
        <taxon>Spermatophyta</taxon>
        <taxon>Magnoliopsida</taxon>
        <taxon>eudicotyledons</taxon>
        <taxon>Gunneridae</taxon>
        <taxon>Pentapetalae</taxon>
        <taxon>asterids</taxon>
        <taxon>lamiids</taxon>
        <taxon>Gentianales</taxon>
        <taxon>Rubiaceae</taxon>
        <taxon>Cinchonoideae</taxon>
        <taxon>Cinchoneae</taxon>
        <taxon>Cinchona</taxon>
    </lineage>
</organism>
<keyword evidence="6" id="KW-1185">Reference proteome</keyword>
<dbReference type="Gene3D" id="3.40.50.300">
    <property type="entry name" value="P-loop containing nucleotide triphosphate hydrolases"/>
    <property type="match status" value="1"/>
</dbReference>
<comment type="similarity">
    <text evidence="1 3">Belongs to the sulfotransferase 1 family.</text>
</comment>
<accession>A0ABD2YE68</accession>
<dbReference type="PANTHER" id="PTHR11783">
    <property type="entry name" value="SULFOTRANSFERASE SULT"/>
    <property type="match status" value="1"/>
</dbReference>
<evidence type="ECO:0000259" key="4">
    <source>
        <dbReference type="Pfam" id="PF00685"/>
    </source>
</evidence>
<dbReference type="EMBL" id="JBJUIK010000014">
    <property type="protein sequence ID" value="KAL3504480.1"/>
    <property type="molecule type" value="Genomic_DNA"/>
</dbReference>
<evidence type="ECO:0000256" key="1">
    <source>
        <dbReference type="ARBA" id="ARBA00005771"/>
    </source>
</evidence>